<evidence type="ECO:0000256" key="3">
    <source>
        <dbReference type="ARBA" id="ARBA00022677"/>
    </source>
</evidence>
<dbReference type="EMBL" id="LGTZ01001298">
    <property type="protein sequence ID" value="OJD21743.1"/>
    <property type="molecule type" value="Genomic_DNA"/>
</dbReference>
<dbReference type="GO" id="GO:0005811">
    <property type="term" value="C:lipid droplet"/>
    <property type="evidence" value="ECO:0007669"/>
    <property type="project" value="UniProtKB-SubCell"/>
</dbReference>
<dbReference type="InterPro" id="IPR019363">
    <property type="entry name" value="LDAH"/>
</dbReference>
<dbReference type="GO" id="GO:0019915">
    <property type="term" value="P:lipid storage"/>
    <property type="evidence" value="ECO:0007669"/>
    <property type="project" value="InterPro"/>
</dbReference>
<feature type="region of interest" description="Disordered" evidence="5">
    <location>
        <begin position="209"/>
        <end position="232"/>
    </location>
</feature>
<feature type="compositionally biased region" description="Low complexity" evidence="5">
    <location>
        <begin position="217"/>
        <end position="231"/>
    </location>
</feature>
<sequence length="453" mass="49444">MTPLTSPHVTANSFLTTTTTTTTSRSSTTTDEPESVLIYFITGNPGLISYYHVYLSLLSSELSSGTCTDVDDGSAHDVDGSGSASNIIPQFIIHGKSMGGFEIIESEHSMSDVNGRAQAQVQVHPRAAAAAMNTKLYNLSEQIEHVERNLNDFVDAWRAKMEQGQETDSSISSVQEEERRWRRGVNVILIGHSVGAYVAMELIRRHREKRSGRMTTSSSSAGWSEGESESGNGNDGAMDIIGGILLFPTVVDIAKSSSGRKLTRLLYIPYLAFLASLLIKLLVFILPESWLRSVVGMVMGSPPGNAVDTTVEFLRSRRGVEQAIHMAADEMREITSDKWSDEIWGIASSSPASSSTPTSTTASAPAKVPLNLMLYFAQQDHWVAGQSRDDIIRARGGMEKGEGGNGPRMQVCEDGVVHGFCIRHSDIMAKKTATWVRDIIRGRQYGRRFTTTA</sequence>
<dbReference type="PANTHER" id="PTHR13390:SF0">
    <property type="entry name" value="LIPID DROPLET-ASSOCIATED HYDROLASE"/>
    <property type="match status" value="1"/>
</dbReference>
<name>A0A1J9QZU8_9EURO</name>
<keyword evidence="8" id="KW-1185">Reference proteome</keyword>
<evidence type="ECO:0000256" key="5">
    <source>
        <dbReference type="SAM" id="MobiDB-lite"/>
    </source>
</evidence>
<evidence type="ECO:0000313" key="8">
    <source>
        <dbReference type="Proteomes" id="UP000242791"/>
    </source>
</evidence>
<evidence type="ECO:0000256" key="1">
    <source>
        <dbReference type="ARBA" id="ARBA00004502"/>
    </source>
</evidence>
<comment type="subcellular location">
    <subcellularLocation>
        <location evidence="1">Lipid droplet</location>
    </subcellularLocation>
</comment>
<dbReference type="PANTHER" id="PTHR13390">
    <property type="entry name" value="LIPASE"/>
    <property type="match status" value="1"/>
</dbReference>
<evidence type="ECO:0000256" key="4">
    <source>
        <dbReference type="ARBA" id="ARBA00022801"/>
    </source>
</evidence>
<dbReference type="OrthoDB" id="448051at2759"/>
<dbReference type="GO" id="GO:0016298">
    <property type="term" value="F:lipase activity"/>
    <property type="evidence" value="ECO:0007669"/>
    <property type="project" value="InterPro"/>
</dbReference>
<comment type="caution">
    <text evidence="7">The sequence shown here is derived from an EMBL/GenBank/DDBJ whole genome shotgun (WGS) entry which is preliminary data.</text>
</comment>
<keyword evidence="6" id="KW-0812">Transmembrane</keyword>
<feature type="compositionally biased region" description="Low complexity" evidence="5">
    <location>
        <begin position="16"/>
        <end position="29"/>
    </location>
</feature>
<organism evidence="7 8">
    <name type="scientific">Blastomyces percursus</name>
    <dbReference type="NCBI Taxonomy" id="1658174"/>
    <lineage>
        <taxon>Eukaryota</taxon>
        <taxon>Fungi</taxon>
        <taxon>Dikarya</taxon>
        <taxon>Ascomycota</taxon>
        <taxon>Pezizomycotina</taxon>
        <taxon>Eurotiomycetes</taxon>
        <taxon>Eurotiomycetidae</taxon>
        <taxon>Onygenales</taxon>
        <taxon>Ajellomycetaceae</taxon>
        <taxon>Blastomyces</taxon>
    </lineage>
</organism>
<feature type="compositionally biased region" description="Polar residues" evidence="5">
    <location>
        <begin position="1"/>
        <end position="15"/>
    </location>
</feature>
<keyword evidence="6" id="KW-1133">Transmembrane helix</keyword>
<feature type="region of interest" description="Disordered" evidence="5">
    <location>
        <begin position="1"/>
        <end position="29"/>
    </location>
</feature>
<dbReference type="AlphaFoldDB" id="A0A1J9QZU8"/>
<evidence type="ECO:0000256" key="6">
    <source>
        <dbReference type="SAM" id="Phobius"/>
    </source>
</evidence>
<evidence type="ECO:0000313" key="7">
    <source>
        <dbReference type="EMBL" id="OJD21743.1"/>
    </source>
</evidence>
<evidence type="ECO:0000256" key="2">
    <source>
        <dbReference type="ARBA" id="ARBA00008300"/>
    </source>
</evidence>
<dbReference type="Proteomes" id="UP000242791">
    <property type="component" value="Unassembled WGS sequence"/>
</dbReference>
<keyword evidence="3" id="KW-0551">Lipid droplet</keyword>
<keyword evidence="6" id="KW-0472">Membrane</keyword>
<feature type="transmembrane region" description="Helical" evidence="6">
    <location>
        <begin position="265"/>
        <end position="286"/>
    </location>
</feature>
<protein>
    <submittedName>
        <fullName evidence="7">Uncharacterized protein</fullName>
    </submittedName>
</protein>
<dbReference type="Pfam" id="PF10230">
    <property type="entry name" value="LIDHydrolase"/>
    <property type="match status" value="1"/>
</dbReference>
<gene>
    <name evidence="7" type="ORF">ACJ73_06918</name>
</gene>
<reference evidence="7 8" key="1">
    <citation type="submission" date="2015-08" db="EMBL/GenBank/DDBJ databases">
        <title>Emmonsia species relationships and genome sequence.</title>
        <authorList>
            <person name="Cuomo C.A."/>
            <person name="Schwartz I.S."/>
            <person name="Kenyon C."/>
            <person name="De Hoog G.S."/>
            <person name="Govender N.P."/>
            <person name="Botha A."/>
            <person name="Moreno L."/>
            <person name="De Vries M."/>
            <person name="Munoz J.F."/>
            <person name="Stielow J.B."/>
        </authorList>
    </citation>
    <scope>NUCLEOTIDE SEQUENCE [LARGE SCALE GENOMIC DNA]</scope>
    <source>
        <strain evidence="7 8">EI222</strain>
    </source>
</reference>
<dbReference type="InterPro" id="IPR029058">
    <property type="entry name" value="AB_hydrolase_fold"/>
</dbReference>
<proteinExistence type="inferred from homology"/>
<dbReference type="SUPFAM" id="SSF53474">
    <property type="entry name" value="alpha/beta-Hydrolases"/>
    <property type="match status" value="2"/>
</dbReference>
<keyword evidence="4" id="KW-0378">Hydrolase</keyword>
<comment type="similarity">
    <text evidence="2">Belongs to the AB hydrolase superfamily. LDAH family.</text>
</comment>
<dbReference type="VEuPathDB" id="FungiDB:ACJ73_06918"/>
<accession>A0A1J9QZU8</accession>